<evidence type="ECO:0000313" key="3">
    <source>
        <dbReference type="Proteomes" id="UP001219037"/>
    </source>
</evidence>
<keyword evidence="1" id="KW-0472">Membrane</keyword>
<dbReference type="NCBIfam" id="NF038396">
    <property type="entry name" value="NF038396 family protein"/>
    <property type="match status" value="1"/>
</dbReference>
<gene>
    <name evidence="2" type="ORF">P8192_10940</name>
</gene>
<evidence type="ECO:0000256" key="1">
    <source>
        <dbReference type="SAM" id="Phobius"/>
    </source>
</evidence>
<sequence>MTEPQRTSGLLDQQSITFLALIACPILALVCAGMGLVFILQGHLIIGVLFILVLAQIFVAGGLWAYTRRKRARDETR</sequence>
<accession>A0ABY8H441</accession>
<dbReference type="EMBL" id="CP121252">
    <property type="protein sequence ID" value="WFP15906.1"/>
    <property type="molecule type" value="Genomic_DNA"/>
</dbReference>
<dbReference type="RefSeq" id="WP_278157001.1">
    <property type="nucleotide sequence ID" value="NZ_CP121252.1"/>
</dbReference>
<dbReference type="Proteomes" id="UP001219037">
    <property type="component" value="Chromosome"/>
</dbReference>
<name>A0ABY8H441_9MICC</name>
<feature type="transmembrane region" description="Helical" evidence="1">
    <location>
        <begin position="16"/>
        <end position="39"/>
    </location>
</feature>
<feature type="transmembrane region" description="Helical" evidence="1">
    <location>
        <begin position="45"/>
        <end position="67"/>
    </location>
</feature>
<evidence type="ECO:0000313" key="2">
    <source>
        <dbReference type="EMBL" id="WFP15906.1"/>
    </source>
</evidence>
<protein>
    <submittedName>
        <fullName evidence="2">NF038396 family protein</fullName>
    </submittedName>
</protein>
<keyword evidence="1" id="KW-0812">Transmembrane</keyword>
<organism evidence="2 3">
    <name type="scientific">Citricoccus muralis</name>
    <dbReference type="NCBI Taxonomy" id="169134"/>
    <lineage>
        <taxon>Bacteria</taxon>
        <taxon>Bacillati</taxon>
        <taxon>Actinomycetota</taxon>
        <taxon>Actinomycetes</taxon>
        <taxon>Micrococcales</taxon>
        <taxon>Micrococcaceae</taxon>
        <taxon>Citricoccus</taxon>
    </lineage>
</organism>
<keyword evidence="3" id="KW-1185">Reference proteome</keyword>
<proteinExistence type="predicted"/>
<keyword evidence="1" id="KW-1133">Transmembrane helix</keyword>
<reference evidence="2 3" key="1">
    <citation type="submission" date="2023-04" db="EMBL/GenBank/DDBJ databases">
        <title>Funneling lignin-derived compounds into biodiesel using alkali-halophilic Citricoccus sp. P2.</title>
        <authorList>
            <person name="Luo C.-B."/>
        </authorList>
    </citation>
    <scope>NUCLEOTIDE SEQUENCE [LARGE SCALE GENOMIC DNA]</scope>
    <source>
        <strain evidence="2 3">P2</strain>
    </source>
</reference>
<dbReference type="PROSITE" id="PS51257">
    <property type="entry name" value="PROKAR_LIPOPROTEIN"/>
    <property type="match status" value="1"/>
</dbReference>
<dbReference type="InterPro" id="IPR059228">
    <property type="entry name" value="Integral_mb_put"/>
</dbReference>